<organism evidence="7 8">
    <name type="scientific">Parvibacter caecicola</name>
    <dbReference type="NCBI Taxonomy" id="747645"/>
    <lineage>
        <taxon>Bacteria</taxon>
        <taxon>Bacillati</taxon>
        <taxon>Actinomycetota</taxon>
        <taxon>Coriobacteriia</taxon>
        <taxon>Coriobacteriales</taxon>
        <taxon>Coriobacteriaceae</taxon>
        <taxon>Parvibacter</taxon>
    </lineage>
</organism>
<sequence>MTNAGKSLPYDPADRQSICRYAEQLRGSTLREKTGAEEVDDIRKNKGSFGSAVESRYFMLDVNNESEADFWEAGLELKTTPLKMTRDGRLVAKERLVIGMIDYMRVVHETFETSHLMEKAKDMLLVSYVWAPDASPLDYRVVMTELVSIPNLPKGDLAQIKQDWETVVGKVRSGRAHEISGSDTLYLEACTKAANAQVRRPQPFSAIEAKPRAWALKASFMTAITNRLMGEMQPIGRDQDEQNMPLLQLVRKRFAPYFGLTEPQLAERFGLGKPGARMPKNLCALITRRILGVTNDAKIEEFEKAGIKPKTMRVKANGTPKESMSFPCFDYFDLAKTPFEESDFAAHLDNKYLFVVFREDVSERGTYRLADVAFWQMPEVDVEEARRCYEEMQRRVRDGRAQESVKSSENRCCHVRPHGRDSKDTLPTPQGDAVVKKCFWLSAAYLKGEVARITGK</sequence>
<dbReference type="EMBL" id="SSTM01000002">
    <property type="protein sequence ID" value="TJW11256.1"/>
    <property type="molecule type" value="Genomic_DNA"/>
</dbReference>
<evidence type="ECO:0000313" key="8">
    <source>
        <dbReference type="Proteomes" id="UP000309454"/>
    </source>
</evidence>
<dbReference type="EMBL" id="JACHYA010000002">
    <property type="protein sequence ID" value="MBB3171109.1"/>
    <property type="molecule type" value="Genomic_DNA"/>
</dbReference>
<protein>
    <submittedName>
        <fullName evidence="6 7">DNA mismatch repair protein</fullName>
    </submittedName>
</protein>
<dbReference type="NCBIfam" id="NF040973">
    <property type="entry name" value="restrict_Sau3AI"/>
    <property type="match status" value="1"/>
</dbReference>
<keyword evidence="2" id="KW-0255">Endonuclease</keyword>
<dbReference type="OrthoDB" id="3188707at2"/>
<evidence type="ECO:0000256" key="3">
    <source>
        <dbReference type="ARBA" id="ARBA00022801"/>
    </source>
</evidence>
<dbReference type="CDD" id="cd22355">
    <property type="entry name" value="Sau3AI_C"/>
    <property type="match status" value="1"/>
</dbReference>
<comment type="caution">
    <text evidence="7">The sequence shown here is derived from an EMBL/GenBank/DDBJ whole genome shotgun (WGS) entry which is preliminary data.</text>
</comment>
<feature type="region of interest" description="Disordered" evidence="4">
    <location>
        <begin position="399"/>
        <end position="428"/>
    </location>
</feature>
<dbReference type="Pfam" id="PF02976">
    <property type="entry name" value="MutH"/>
    <property type="match status" value="2"/>
</dbReference>
<dbReference type="GeneID" id="93356463"/>
<evidence type="ECO:0000313" key="9">
    <source>
        <dbReference type="Proteomes" id="UP000530850"/>
    </source>
</evidence>
<gene>
    <name evidence="7" type="ORF">E5982_03320</name>
    <name evidence="6" type="ORF">FHR31_000921</name>
</gene>
<evidence type="ECO:0000313" key="6">
    <source>
        <dbReference type="EMBL" id="MBB3171109.1"/>
    </source>
</evidence>
<evidence type="ECO:0000256" key="2">
    <source>
        <dbReference type="ARBA" id="ARBA00022759"/>
    </source>
</evidence>
<dbReference type="SUPFAM" id="SSF52980">
    <property type="entry name" value="Restriction endonuclease-like"/>
    <property type="match status" value="2"/>
</dbReference>
<evidence type="ECO:0000256" key="4">
    <source>
        <dbReference type="SAM" id="MobiDB-lite"/>
    </source>
</evidence>
<keyword evidence="3" id="KW-0378">Hydrolase</keyword>
<name>A0A3N0ABU9_9ACTN</name>
<dbReference type="GO" id="GO:0003677">
    <property type="term" value="F:DNA binding"/>
    <property type="evidence" value="ECO:0007669"/>
    <property type="project" value="InterPro"/>
</dbReference>
<dbReference type="Proteomes" id="UP000530850">
    <property type="component" value="Unassembled WGS sequence"/>
</dbReference>
<dbReference type="Gene3D" id="3.40.600.10">
    <property type="entry name" value="DNA mismatch repair MutH/Restriction endonuclease, type II"/>
    <property type="match status" value="2"/>
</dbReference>
<evidence type="ECO:0000313" key="7">
    <source>
        <dbReference type="EMBL" id="TJW11256.1"/>
    </source>
</evidence>
<dbReference type="InterPro" id="IPR011335">
    <property type="entry name" value="Restrct_endonuc-II-like"/>
</dbReference>
<dbReference type="CDD" id="cd22356">
    <property type="entry name" value="Sau3AI_N-like"/>
    <property type="match status" value="1"/>
</dbReference>
<dbReference type="Proteomes" id="UP000309454">
    <property type="component" value="Unassembled WGS sequence"/>
</dbReference>
<dbReference type="GO" id="GO:0004519">
    <property type="term" value="F:endonuclease activity"/>
    <property type="evidence" value="ECO:0007669"/>
    <property type="project" value="UniProtKB-KW"/>
</dbReference>
<feature type="compositionally biased region" description="Basic and acidic residues" evidence="4">
    <location>
        <begin position="399"/>
        <end position="424"/>
    </location>
</feature>
<dbReference type="SMART" id="SM00927">
    <property type="entry name" value="MutH"/>
    <property type="match status" value="1"/>
</dbReference>
<keyword evidence="8" id="KW-1185">Reference proteome</keyword>
<reference evidence="7 8" key="1">
    <citation type="submission" date="2019-04" db="EMBL/GenBank/DDBJ databases">
        <title>Microbes associate with the intestines of laboratory mice.</title>
        <authorList>
            <person name="Navarre W."/>
            <person name="Wong E."/>
            <person name="Huang K.C."/>
            <person name="Tropini C."/>
            <person name="Ng K."/>
            <person name="Yu B."/>
        </authorList>
    </citation>
    <scope>NUCLEOTIDE SEQUENCE [LARGE SCALE GENOMIC DNA]</scope>
    <source>
        <strain evidence="7 8">NM48_B13</strain>
    </source>
</reference>
<feature type="domain" description="DNA mismatch repair MutH/Type II restriction enzyme Sau3AI" evidence="5">
    <location>
        <begin position="60"/>
        <end position="163"/>
    </location>
</feature>
<dbReference type="AlphaFoldDB" id="A0A3N0ABU9"/>
<keyword evidence="1" id="KW-0540">Nuclease</keyword>
<dbReference type="InterPro" id="IPR011337">
    <property type="entry name" value="DNA_rep_MutH/RE_typeII_Sau3AI"/>
</dbReference>
<proteinExistence type="predicted"/>
<accession>A0A3N0ABU9</accession>
<dbReference type="InterPro" id="IPR037057">
    <property type="entry name" value="DNA_rep_MutH/T2_RE_sf"/>
</dbReference>
<evidence type="ECO:0000259" key="5">
    <source>
        <dbReference type="SMART" id="SM00927"/>
    </source>
</evidence>
<dbReference type="RefSeq" id="WP_123185157.1">
    <property type="nucleotide sequence ID" value="NZ_CANPEU010000004.1"/>
</dbReference>
<reference evidence="6 9" key="2">
    <citation type="submission" date="2020-08" db="EMBL/GenBank/DDBJ databases">
        <title>Sequencing the genomes of 1000 actinobacteria strains.</title>
        <authorList>
            <person name="Klenk H.-P."/>
        </authorList>
    </citation>
    <scope>NUCLEOTIDE SEQUENCE [LARGE SCALE GENOMIC DNA]</scope>
    <source>
        <strain evidence="6 9">DSM 22242</strain>
    </source>
</reference>
<dbReference type="GO" id="GO:0016787">
    <property type="term" value="F:hydrolase activity"/>
    <property type="evidence" value="ECO:0007669"/>
    <property type="project" value="UniProtKB-KW"/>
</dbReference>
<evidence type="ECO:0000256" key="1">
    <source>
        <dbReference type="ARBA" id="ARBA00022722"/>
    </source>
</evidence>